<dbReference type="EMBL" id="BEZZ01000181">
    <property type="protein sequence ID" value="GCC27869.1"/>
    <property type="molecule type" value="Genomic_DNA"/>
</dbReference>
<accession>A0A401SBT5</accession>
<dbReference type="STRING" id="137246.A0A401SBT5"/>
<dbReference type="AlphaFoldDB" id="A0A401SBT5"/>
<comment type="caution">
    <text evidence="1">The sequence shown here is derived from an EMBL/GenBank/DDBJ whole genome shotgun (WGS) entry which is preliminary data.</text>
</comment>
<name>A0A401SBT5_CHIPU</name>
<dbReference type="PANTHER" id="PTHR45913">
    <property type="entry name" value="EPM2A-INTERACTING PROTEIN 1"/>
    <property type="match status" value="1"/>
</dbReference>
<dbReference type="Proteomes" id="UP000287033">
    <property type="component" value="Unassembled WGS sequence"/>
</dbReference>
<dbReference type="PANTHER" id="PTHR45913:SF9">
    <property type="entry name" value="GENERAL TRANSCRIPTION FACTOR II-I REPEAT DOMAIN-CONTAINING PROTEIN 2-LIKE-RELATED"/>
    <property type="match status" value="1"/>
</dbReference>
<evidence type="ECO:0000313" key="1">
    <source>
        <dbReference type="EMBL" id="GCC27869.1"/>
    </source>
</evidence>
<sequence length="159" mass="18225">MCVYVRARTAKSDACWLALKMSAHAKTSYVISHKIARNSKPFSDGEFIKERLLDSAELICPEEKEAFENMPLSRRTVMRRIGGIERNLELQLQHRAVNFDFFSLALDESCDVRDTAQPLIFVHGTTTDFKITEELAATQSMKGTTTDNDLFTEVWTRWD</sequence>
<evidence type="ECO:0000313" key="2">
    <source>
        <dbReference type="Proteomes" id="UP000287033"/>
    </source>
</evidence>
<gene>
    <name evidence="1" type="ORF">chiPu_0006295</name>
</gene>
<protein>
    <recommendedName>
        <fullName evidence="3">DUF4371 domain-containing protein</fullName>
    </recommendedName>
</protein>
<organism evidence="1 2">
    <name type="scientific">Chiloscyllium punctatum</name>
    <name type="common">Brownbanded bambooshark</name>
    <name type="synonym">Hemiscyllium punctatum</name>
    <dbReference type="NCBI Taxonomy" id="137246"/>
    <lineage>
        <taxon>Eukaryota</taxon>
        <taxon>Metazoa</taxon>
        <taxon>Chordata</taxon>
        <taxon>Craniata</taxon>
        <taxon>Vertebrata</taxon>
        <taxon>Chondrichthyes</taxon>
        <taxon>Elasmobranchii</taxon>
        <taxon>Galeomorphii</taxon>
        <taxon>Galeoidea</taxon>
        <taxon>Orectolobiformes</taxon>
        <taxon>Hemiscylliidae</taxon>
        <taxon>Chiloscyllium</taxon>
    </lineage>
</organism>
<reference evidence="1 2" key="1">
    <citation type="journal article" date="2018" name="Nat. Ecol. Evol.">
        <title>Shark genomes provide insights into elasmobranch evolution and the origin of vertebrates.</title>
        <authorList>
            <person name="Hara Y"/>
            <person name="Yamaguchi K"/>
            <person name="Onimaru K"/>
            <person name="Kadota M"/>
            <person name="Koyanagi M"/>
            <person name="Keeley SD"/>
            <person name="Tatsumi K"/>
            <person name="Tanaka K"/>
            <person name="Motone F"/>
            <person name="Kageyama Y"/>
            <person name="Nozu R"/>
            <person name="Adachi N"/>
            <person name="Nishimura O"/>
            <person name="Nakagawa R"/>
            <person name="Tanegashima C"/>
            <person name="Kiyatake I"/>
            <person name="Matsumoto R"/>
            <person name="Murakumo K"/>
            <person name="Nishida K"/>
            <person name="Terakita A"/>
            <person name="Kuratani S"/>
            <person name="Sato K"/>
            <person name="Hyodo S Kuraku.S."/>
        </authorList>
    </citation>
    <scope>NUCLEOTIDE SEQUENCE [LARGE SCALE GENOMIC DNA]</scope>
</reference>
<dbReference type="OrthoDB" id="1101576at2759"/>
<evidence type="ECO:0008006" key="3">
    <source>
        <dbReference type="Google" id="ProtNLM"/>
    </source>
</evidence>
<proteinExistence type="predicted"/>
<keyword evidence="2" id="KW-1185">Reference proteome</keyword>